<dbReference type="Proteomes" id="UP000650511">
    <property type="component" value="Unassembled WGS sequence"/>
</dbReference>
<feature type="region of interest" description="Disordered" evidence="6">
    <location>
        <begin position="332"/>
        <end position="366"/>
    </location>
</feature>
<dbReference type="PANTHER" id="PTHR30213">
    <property type="entry name" value="INNER MEMBRANE PROTEIN YHJD"/>
    <property type="match status" value="1"/>
</dbReference>
<dbReference type="NCBIfam" id="TIGR00765">
    <property type="entry name" value="yihY_not_rbn"/>
    <property type="match status" value="1"/>
</dbReference>
<dbReference type="RefSeq" id="WP_205745480.1">
    <property type="nucleotide sequence ID" value="NZ_BMHA01000007.1"/>
</dbReference>
<dbReference type="Pfam" id="PF03631">
    <property type="entry name" value="Virul_fac_BrkB"/>
    <property type="match status" value="1"/>
</dbReference>
<feature type="transmembrane region" description="Helical" evidence="7">
    <location>
        <begin position="268"/>
        <end position="290"/>
    </location>
</feature>
<evidence type="ECO:0000256" key="6">
    <source>
        <dbReference type="SAM" id="MobiDB-lite"/>
    </source>
</evidence>
<gene>
    <name evidence="8" type="ORF">GCM10011354_21350</name>
</gene>
<evidence type="ECO:0000313" key="9">
    <source>
        <dbReference type="Proteomes" id="UP000650511"/>
    </source>
</evidence>
<feature type="compositionally biased region" description="Basic and acidic residues" evidence="6">
    <location>
        <begin position="19"/>
        <end position="41"/>
    </location>
</feature>
<evidence type="ECO:0000313" key="8">
    <source>
        <dbReference type="EMBL" id="GGI06889.1"/>
    </source>
</evidence>
<evidence type="ECO:0000256" key="7">
    <source>
        <dbReference type="SAM" id="Phobius"/>
    </source>
</evidence>
<keyword evidence="3 7" id="KW-0812">Transmembrane</keyword>
<feature type="transmembrane region" description="Helical" evidence="7">
    <location>
        <begin position="195"/>
        <end position="217"/>
    </location>
</feature>
<feature type="compositionally biased region" description="Polar residues" evidence="6">
    <location>
        <begin position="1"/>
        <end position="18"/>
    </location>
</feature>
<feature type="transmembrane region" description="Helical" evidence="7">
    <location>
        <begin position="150"/>
        <end position="174"/>
    </location>
</feature>
<keyword evidence="4 7" id="KW-1133">Transmembrane helix</keyword>
<dbReference type="EMBL" id="BMHA01000007">
    <property type="protein sequence ID" value="GGI06889.1"/>
    <property type="molecule type" value="Genomic_DNA"/>
</dbReference>
<keyword evidence="9" id="KW-1185">Reference proteome</keyword>
<protein>
    <submittedName>
        <fullName evidence="8">Ribonuclease</fullName>
    </submittedName>
</protein>
<feature type="transmembrane region" description="Helical" evidence="7">
    <location>
        <begin position="82"/>
        <end position="111"/>
    </location>
</feature>
<keyword evidence="5 7" id="KW-0472">Membrane</keyword>
<evidence type="ECO:0000256" key="5">
    <source>
        <dbReference type="ARBA" id="ARBA00023136"/>
    </source>
</evidence>
<comment type="caution">
    <text evidence="8">The sequence shown here is derived from an EMBL/GenBank/DDBJ whole genome shotgun (WGS) entry which is preliminary data.</text>
</comment>
<keyword evidence="2" id="KW-1003">Cell membrane</keyword>
<feature type="transmembrane region" description="Helical" evidence="7">
    <location>
        <begin position="237"/>
        <end position="256"/>
    </location>
</feature>
<sequence>MGLTDRNSASGQTAAGSSRQDEVIDVRNADERADEARRDQGGDQGGDQADDGRGAQSPTDIPAGGWKAVGKRVVTELKNDHVSLLAAGVAFKALLALFPTIIAAITIWGLVADPEQIEQQVDQFAGYLPDDISGIITDQMSAVAEGGTGALSFALVISLALALWSASGGMAGLMEGVNAAYNEVDRRKFPIKRGLALALTLGGIVFLLLTLGLIAVLPAALGELGLGQAGETAIRILQWPVLALLVIGSLGIIYKVAPDRDNPGFKWVSIGAVVATVLWLLGSAAFTLYVENFGNFGETYGAFAGVIVLMLWLLLTGFVVLLGAEINAEQERQTQRDTTVGEPEPLGTRGANAADTTPEQYEGRQE</sequence>
<evidence type="ECO:0000256" key="1">
    <source>
        <dbReference type="ARBA" id="ARBA00004651"/>
    </source>
</evidence>
<feature type="transmembrane region" description="Helical" evidence="7">
    <location>
        <begin position="302"/>
        <end position="324"/>
    </location>
</feature>
<reference evidence="8" key="2">
    <citation type="submission" date="2020-09" db="EMBL/GenBank/DDBJ databases">
        <authorList>
            <person name="Sun Q."/>
            <person name="Zhou Y."/>
        </authorList>
    </citation>
    <scope>NUCLEOTIDE SEQUENCE</scope>
    <source>
        <strain evidence="8">CGMCC 1.14988</strain>
    </source>
</reference>
<evidence type="ECO:0000256" key="4">
    <source>
        <dbReference type="ARBA" id="ARBA00022989"/>
    </source>
</evidence>
<dbReference type="AlphaFoldDB" id="A0A8J3AAS3"/>
<dbReference type="GO" id="GO:0005886">
    <property type="term" value="C:plasma membrane"/>
    <property type="evidence" value="ECO:0007669"/>
    <property type="project" value="UniProtKB-SubCell"/>
</dbReference>
<proteinExistence type="predicted"/>
<reference evidence="8" key="1">
    <citation type="journal article" date="2014" name="Int. J. Syst. Evol. Microbiol.">
        <title>Complete genome sequence of Corynebacterium casei LMG S-19264T (=DSM 44701T), isolated from a smear-ripened cheese.</title>
        <authorList>
            <consortium name="US DOE Joint Genome Institute (JGI-PGF)"/>
            <person name="Walter F."/>
            <person name="Albersmeier A."/>
            <person name="Kalinowski J."/>
            <person name="Ruckert C."/>
        </authorList>
    </citation>
    <scope>NUCLEOTIDE SEQUENCE</scope>
    <source>
        <strain evidence="8">CGMCC 1.14988</strain>
    </source>
</reference>
<evidence type="ECO:0000256" key="3">
    <source>
        <dbReference type="ARBA" id="ARBA00022692"/>
    </source>
</evidence>
<dbReference type="InterPro" id="IPR017039">
    <property type="entry name" value="Virul_fac_BrkB"/>
</dbReference>
<organism evidence="8 9">
    <name type="scientific">Egicoccus halophilus</name>
    <dbReference type="NCBI Taxonomy" id="1670830"/>
    <lineage>
        <taxon>Bacteria</taxon>
        <taxon>Bacillati</taxon>
        <taxon>Actinomycetota</taxon>
        <taxon>Nitriliruptoria</taxon>
        <taxon>Egicoccales</taxon>
        <taxon>Egicoccaceae</taxon>
        <taxon>Egicoccus</taxon>
    </lineage>
</organism>
<accession>A0A8J3AAS3</accession>
<dbReference type="PANTHER" id="PTHR30213:SF0">
    <property type="entry name" value="UPF0761 MEMBRANE PROTEIN YIHY"/>
    <property type="match status" value="1"/>
</dbReference>
<comment type="subcellular location">
    <subcellularLocation>
        <location evidence="1">Cell membrane</location>
        <topology evidence="1">Multi-pass membrane protein</topology>
    </subcellularLocation>
</comment>
<name>A0A8J3AAS3_9ACTN</name>
<feature type="region of interest" description="Disordered" evidence="6">
    <location>
        <begin position="1"/>
        <end position="64"/>
    </location>
</feature>
<evidence type="ECO:0000256" key="2">
    <source>
        <dbReference type="ARBA" id="ARBA00022475"/>
    </source>
</evidence>